<dbReference type="GO" id="GO:0005886">
    <property type="term" value="C:plasma membrane"/>
    <property type="evidence" value="ECO:0007669"/>
    <property type="project" value="TreeGrafter"/>
</dbReference>
<dbReference type="STRING" id="6265.A0A0B2V351"/>
<dbReference type="EMBL" id="JPKZ01002599">
    <property type="protein sequence ID" value="KHN75872.1"/>
    <property type="molecule type" value="Genomic_DNA"/>
</dbReference>
<feature type="compositionally biased region" description="Low complexity" evidence="1">
    <location>
        <begin position="249"/>
        <end position="265"/>
    </location>
</feature>
<dbReference type="OrthoDB" id="2157380at2759"/>
<dbReference type="GO" id="GO:0005737">
    <property type="term" value="C:cytoplasm"/>
    <property type="evidence" value="ECO:0007669"/>
    <property type="project" value="TreeGrafter"/>
</dbReference>
<protein>
    <submittedName>
        <fullName evidence="2">Protein OSCP1</fullName>
    </submittedName>
</protein>
<dbReference type="Pfam" id="PF10188">
    <property type="entry name" value="Oscp1"/>
    <property type="match status" value="1"/>
</dbReference>
<keyword evidence="3" id="KW-1185">Reference proteome</keyword>
<sequence length="271" mass="30308">MSLKCMPLLFLNMGGEMAYILQQRLQAQNVGHNKSTKVLSDILYMMFNKKFLDELFKPQEVYSRRTMRSLFEKLAHSSIMRLNETSMDKLYDLMTMAFKYQLQLCTGPNQLLLISMNHLDNIRKILPDDENMQDMVDTAHNMGSLELRADNRGTTLGMNMYSTPDSIQVKGGGSVAKSAAPPPGDELKLLSALIAMPEEKAKKVTAKNDLQLNVGEDKPKKKATKGEDMLDLLDEATRRPPTAKKSLAGSRSGSTTRDGSRGRTPSTKRKT</sequence>
<accession>A0A0B2V351</accession>
<dbReference type="PANTHER" id="PTHR21439:SF0">
    <property type="entry name" value="PROTEIN OSCP1"/>
    <property type="match status" value="1"/>
</dbReference>
<gene>
    <name evidence="2" type="primary">OSCP1</name>
    <name evidence="2" type="ORF">Tcan_08016</name>
</gene>
<evidence type="ECO:0000313" key="2">
    <source>
        <dbReference type="EMBL" id="KHN75872.1"/>
    </source>
</evidence>
<dbReference type="PANTHER" id="PTHR21439">
    <property type="entry name" value="OXIDORED-NITRO DOMAIN-CONTAINING PROTEIN"/>
    <property type="match status" value="1"/>
</dbReference>
<feature type="region of interest" description="Disordered" evidence="1">
    <location>
        <begin position="215"/>
        <end position="271"/>
    </location>
</feature>
<reference evidence="2 3" key="1">
    <citation type="submission" date="2014-11" db="EMBL/GenBank/DDBJ databases">
        <title>Genetic blueprint of the zoonotic pathogen Toxocara canis.</title>
        <authorList>
            <person name="Zhu X.-Q."/>
            <person name="Korhonen P.K."/>
            <person name="Cai H."/>
            <person name="Young N.D."/>
            <person name="Nejsum P."/>
            <person name="von Samson-Himmelstjerna G."/>
            <person name="Boag P.R."/>
            <person name="Tan P."/>
            <person name="Li Q."/>
            <person name="Min J."/>
            <person name="Yang Y."/>
            <person name="Wang X."/>
            <person name="Fang X."/>
            <person name="Hall R.S."/>
            <person name="Hofmann A."/>
            <person name="Sternberg P.W."/>
            <person name="Jex A.R."/>
            <person name="Gasser R.B."/>
        </authorList>
    </citation>
    <scope>NUCLEOTIDE SEQUENCE [LARGE SCALE GENOMIC DNA]</scope>
    <source>
        <strain evidence="2">PN_DK_2014</strain>
    </source>
</reference>
<dbReference type="Proteomes" id="UP000031036">
    <property type="component" value="Unassembled WGS sequence"/>
</dbReference>
<name>A0A0B2V351_TOXCA</name>
<dbReference type="InterPro" id="IPR019332">
    <property type="entry name" value="OSCP1"/>
</dbReference>
<comment type="caution">
    <text evidence="2">The sequence shown here is derived from an EMBL/GenBank/DDBJ whole genome shotgun (WGS) entry which is preliminary data.</text>
</comment>
<evidence type="ECO:0000256" key="1">
    <source>
        <dbReference type="SAM" id="MobiDB-lite"/>
    </source>
</evidence>
<dbReference type="AlphaFoldDB" id="A0A0B2V351"/>
<proteinExistence type="predicted"/>
<evidence type="ECO:0000313" key="3">
    <source>
        <dbReference type="Proteomes" id="UP000031036"/>
    </source>
</evidence>
<feature type="compositionally biased region" description="Basic and acidic residues" evidence="1">
    <location>
        <begin position="215"/>
        <end position="228"/>
    </location>
</feature>
<organism evidence="2 3">
    <name type="scientific">Toxocara canis</name>
    <name type="common">Canine roundworm</name>
    <dbReference type="NCBI Taxonomy" id="6265"/>
    <lineage>
        <taxon>Eukaryota</taxon>
        <taxon>Metazoa</taxon>
        <taxon>Ecdysozoa</taxon>
        <taxon>Nematoda</taxon>
        <taxon>Chromadorea</taxon>
        <taxon>Rhabditida</taxon>
        <taxon>Spirurina</taxon>
        <taxon>Ascaridomorpha</taxon>
        <taxon>Ascaridoidea</taxon>
        <taxon>Toxocaridae</taxon>
        <taxon>Toxocara</taxon>
    </lineage>
</organism>